<protein>
    <submittedName>
        <fullName evidence="1">Uncharacterized protein</fullName>
    </submittedName>
</protein>
<organism evidence="1 2">
    <name type="scientific">Leishmania tarentolae</name>
    <name type="common">Sauroleishmania tarentolae</name>
    <dbReference type="NCBI Taxonomy" id="5689"/>
    <lineage>
        <taxon>Eukaryota</taxon>
        <taxon>Discoba</taxon>
        <taxon>Euglenozoa</taxon>
        <taxon>Kinetoplastea</taxon>
        <taxon>Metakinetoplastina</taxon>
        <taxon>Trypanosomatida</taxon>
        <taxon>Trypanosomatidae</taxon>
        <taxon>Leishmaniinae</taxon>
        <taxon>Leishmania</taxon>
        <taxon>lizard Leishmania</taxon>
    </lineage>
</organism>
<accession>A0A640KPZ9</accession>
<reference evidence="1" key="1">
    <citation type="submission" date="2019-11" db="EMBL/GenBank/DDBJ databases">
        <title>Leishmania tarentolae CDS.</title>
        <authorList>
            <person name="Goto Y."/>
            <person name="Yamagishi J."/>
        </authorList>
    </citation>
    <scope>NUCLEOTIDE SEQUENCE [LARGE SCALE GENOMIC DNA]</scope>
    <source>
        <strain evidence="1">Parrot Tar II</strain>
    </source>
</reference>
<evidence type="ECO:0000313" key="2">
    <source>
        <dbReference type="Proteomes" id="UP000419144"/>
    </source>
</evidence>
<dbReference type="Proteomes" id="UP000419144">
    <property type="component" value="Unassembled WGS sequence"/>
</dbReference>
<gene>
    <name evidence="1" type="ORF">LtaPh_2619500</name>
</gene>
<evidence type="ECO:0000313" key="1">
    <source>
        <dbReference type="EMBL" id="GET89549.1"/>
    </source>
</evidence>
<comment type="caution">
    <text evidence="1">The sequence shown here is derived from an EMBL/GenBank/DDBJ whole genome shotgun (WGS) entry which is preliminary data.</text>
</comment>
<name>A0A640KPZ9_LEITA</name>
<dbReference type="EMBL" id="BLBS01000035">
    <property type="protein sequence ID" value="GET89549.1"/>
    <property type="molecule type" value="Genomic_DNA"/>
</dbReference>
<keyword evidence="2" id="KW-1185">Reference proteome</keyword>
<dbReference type="AlphaFoldDB" id="A0A640KPZ9"/>
<proteinExistence type="predicted"/>
<dbReference type="VEuPathDB" id="TriTrypDB:LtaPh_2619500"/>
<sequence length="363" mass="40868">MKEQRVVQSKHACLSAAPALAKLPKSRRGRGTCAAELHALLLRQSTAANSLDRRIAGSTEAQCVVDHLQMCHMQWGILLDHELSSKLDANDGKQVPAVLALPLHTLVVSEHLPKGGVMRLRKVHELAKPQYATTAKVCHGVYALKADAGPVRPLRAVRRHRLPCRHPELLEEVHVATIVLVKRSRPLHVQRAQRHVRSDHLRKEVVLYLQRSNGVGGLLLLLRLHQLTPRSRQVALLDVVQHGDRDSQTVRIRRRQLFGGGGCRGPENTKTSSWRHWGLGRATQERHKLARRLAPAMTYRLKRLDDSLSRLLNSALRPEGTSAASATTRVSSRHHRKKYADAECCSRCHRSGDDLWRARRRSR</sequence>